<dbReference type="GO" id="GO:0005737">
    <property type="term" value="C:cytoplasm"/>
    <property type="evidence" value="ECO:0007669"/>
    <property type="project" value="UniProtKB-SubCell"/>
</dbReference>
<dbReference type="PANTHER" id="PTHR33602:SF1">
    <property type="entry name" value="REGULATORY PROTEIN RECX FAMILY PROTEIN"/>
    <property type="match status" value="1"/>
</dbReference>
<feature type="domain" description="RecX third three-helical" evidence="8">
    <location>
        <begin position="161"/>
        <end position="202"/>
    </location>
</feature>
<comment type="subcellular location">
    <subcellularLocation>
        <location evidence="1 5">Cytoplasm</location>
    </subcellularLocation>
</comment>
<gene>
    <name evidence="5" type="primary">recX</name>
    <name evidence="10" type="ORF">FW784_04810</name>
</gene>
<dbReference type="InterPro" id="IPR053924">
    <property type="entry name" value="RecX_HTH_2nd"/>
</dbReference>
<evidence type="ECO:0000259" key="8">
    <source>
        <dbReference type="Pfam" id="PF21981"/>
    </source>
</evidence>
<dbReference type="InterPro" id="IPR036388">
    <property type="entry name" value="WH-like_DNA-bd_sf"/>
</dbReference>
<dbReference type="Pfam" id="PF21982">
    <property type="entry name" value="RecX_HTH1"/>
    <property type="match status" value="1"/>
</dbReference>
<feature type="domain" description="RecX first three-helical" evidence="9">
    <location>
        <begin position="66"/>
        <end position="105"/>
    </location>
</feature>
<evidence type="ECO:0000256" key="6">
    <source>
        <dbReference type="SAM" id="MobiDB-lite"/>
    </source>
</evidence>
<sequence>MAGSGPASERTPSTTPGNPGDPAPAPVLAALPVDEPDDPGPVFESLFDNDPGQPRKARRGRPPATALQRAIGLLTRREHSRKELTRKLVSRGVDAAEVEAAVDKLTGAGWQDDRRFAESLVRSRVANGYGPLHIRAELGTHDLAPAIRECVMEEFDGDWAQIARDLVARRFERLEDARERERRASEYLIRRGFPGDVARAAVRFQPDD</sequence>
<comment type="caution">
    <text evidence="10">The sequence shown here is derived from an EMBL/GenBank/DDBJ whole genome shotgun (WGS) entry which is preliminary data.</text>
</comment>
<dbReference type="InterPro" id="IPR053926">
    <property type="entry name" value="RecX_HTH_1st"/>
</dbReference>
<protein>
    <recommendedName>
        <fullName evidence="3 5">Regulatory protein RecX</fullName>
    </recommendedName>
</protein>
<dbReference type="PANTHER" id="PTHR33602">
    <property type="entry name" value="REGULATORY PROTEIN RECX FAMILY PROTEIN"/>
    <property type="match status" value="1"/>
</dbReference>
<evidence type="ECO:0000259" key="7">
    <source>
        <dbReference type="Pfam" id="PF02631"/>
    </source>
</evidence>
<evidence type="ECO:0000256" key="2">
    <source>
        <dbReference type="ARBA" id="ARBA00009695"/>
    </source>
</evidence>
<evidence type="ECO:0000256" key="5">
    <source>
        <dbReference type="HAMAP-Rule" id="MF_01114"/>
    </source>
</evidence>
<feature type="region of interest" description="Disordered" evidence="6">
    <location>
        <begin position="1"/>
        <end position="65"/>
    </location>
</feature>
<dbReference type="Pfam" id="PF02631">
    <property type="entry name" value="RecX_HTH2"/>
    <property type="match status" value="1"/>
</dbReference>
<evidence type="ECO:0000256" key="4">
    <source>
        <dbReference type="ARBA" id="ARBA00022490"/>
    </source>
</evidence>
<dbReference type="EMBL" id="VTRV01000034">
    <property type="protein sequence ID" value="TZF90587.1"/>
    <property type="molecule type" value="Genomic_DNA"/>
</dbReference>
<proteinExistence type="inferred from homology"/>
<name>A0A5D8Z7E2_9GAMM</name>
<comment type="similarity">
    <text evidence="2 5">Belongs to the RecX family.</text>
</comment>
<dbReference type="InterPro" id="IPR053925">
    <property type="entry name" value="RecX_HTH_3rd"/>
</dbReference>
<keyword evidence="11" id="KW-1185">Reference proteome</keyword>
<dbReference type="InterPro" id="IPR003783">
    <property type="entry name" value="Regulatory_RecX"/>
</dbReference>
<dbReference type="OrthoDB" id="7066780at2"/>
<organism evidence="10 11">
    <name type="scientific">Cognatilysobacter lacus</name>
    <dbReference type="NCBI Taxonomy" id="1643323"/>
    <lineage>
        <taxon>Bacteria</taxon>
        <taxon>Pseudomonadati</taxon>
        <taxon>Pseudomonadota</taxon>
        <taxon>Gammaproteobacteria</taxon>
        <taxon>Lysobacterales</taxon>
        <taxon>Lysobacteraceae</taxon>
        <taxon>Cognatilysobacter</taxon>
    </lineage>
</organism>
<evidence type="ECO:0000256" key="1">
    <source>
        <dbReference type="ARBA" id="ARBA00004496"/>
    </source>
</evidence>
<evidence type="ECO:0000313" key="11">
    <source>
        <dbReference type="Proteomes" id="UP000323164"/>
    </source>
</evidence>
<comment type="function">
    <text evidence="5">Modulates RecA activity.</text>
</comment>
<evidence type="ECO:0000256" key="3">
    <source>
        <dbReference type="ARBA" id="ARBA00018111"/>
    </source>
</evidence>
<accession>A0A5D8Z7E2</accession>
<dbReference type="Gene3D" id="1.10.10.10">
    <property type="entry name" value="Winged helix-like DNA-binding domain superfamily/Winged helix DNA-binding domain"/>
    <property type="match status" value="3"/>
</dbReference>
<dbReference type="Proteomes" id="UP000323164">
    <property type="component" value="Unassembled WGS sequence"/>
</dbReference>
<evidence type="ECO:0000313" key="10">
    <source>
        <dbReference type="EMBL" id="TZF90587.1"/>
    </source>
</evidence>
<dbReference type="GO" id="GO:0006282">
    <property type="term" value="P:regulation of DNA repair"/>
    <property type="evidence" value="ECO:0007669"/>
    <property type="project" value="UniProtKB-UniRule"/>
</dbReference>
<dbReference type="Pfam" id="PF21981">
    <property type="entry name" value="RecX_HTH3"/>
    <property type="match status" value="1"/>
</dbReference>
<evidence type="ECO:0000259" key="9">
    <source>
        <dbReference type="Pfam" id="PF21982"/>
    </source>
</evidence>
<dbReference type="HAMAP" id="MF_01114">
    <property type="entry name" value="RecX"/>
    <property type="match status" value="1"/>
</dbReference>
<reference evidence="10 11" key="1">
    <citation type="submission" date="2019-08" db="EMBL/GenBank/DDBJ databases">
        <title>Draft genome sequence of Lysobacter sp. UKS-15.</title>
        <authorList>
            <person name="Im W.-T."/>
        </authorList>
    </citation>
    <scope>NUCLEOTIDE SEQUENCE [LARGE SCALE GENOMIC DNA]</scope>
    <source>
        <strain evidence="10 11">UKS-15</strain>
    </source>
</reference>
<feature type="domain" description="RecX second three-helical" evidence="7">
    <location>
        <begin position="112"/>
        <end position="149"/>
    </location>
</feature>
<keyword evidence="4 5" id="KW-0963">Cytoplasm</keyword>
<dbReference type="AlphaFoldDB" id="A0A5D8Z7E2"/>